<dbReference type="SUPFAM" id="SSF89550">
    <property type="entry name" value="PHP domain-like"/>
    <property type="match status" value="1"/>
</dbReference>
<dbReference type="GO" id="GO:0004725">
    <property type="term" value="F:protein tyrosine phosphatase activity"/>
    <property type="evidence" value="ECO:0007669"/>
    <property type="project" value="UniProtKB-EC"/>
</dbReference>
<sequence>MIDIHSHILPGVDDGAQNVADAIEMLRIAADGGVTHQVLTPHIHLNRFDNNITQLKEHFEVFQEVVEDKGISIKLHLAAEIHIDPNIIQMVESDTLP</sequence>
<protein>
    <submittedName>
        <fullName evidence="2">Manganese-dependent protein-tyrosine phosphatase</fullName>
        <ecNumber evidence="2">3.1.3.48</ecNumber>
    </submittedName>
</protein>
<name>A0A3B0ZAH2_9ZZZZ</name>
<proteinExistence type="predicted"/>
<dbReference type="PANTHER" id="PTHR39181">
    <property type="entry name" value="TYROSINE-PROTEIN PHOSPHATASE YWQE"/>
    <property type="match status" value="1"/>
</dbReference>
<dbReference type="Gene3D" id="3.20.20.140">
    <property type="entry name" value="Metal-dependent hydrolases"/>
    <property type="match status" value="1"/>
</dbReference>
<gene>
    <name evidence="2" type="ORF">MNBD_GAMMA17-1783</name>
</gene>
<dbReference type="GO" id="GO:0030145">
    <property type="term" value="F:manganese ion binding"/>
    <property type="evidence" value="ECO:0007669"/>
    <property type="project" value="InterPro"/>
</dbReference>
<dbReference type="AlphaFoldDB" id="A0A3B0ZAH2"/>
<dbReference type="Pfam" id="PF19567">
    <property type="entry name" value="CpsB_CapC"/>
    <property type="match status" value="1"/>
</dbReference>
<reference evidence="2" key="1">
    <citation type="submission" date="2018-06" db="EMBL/GenBank/DDBJ databases">
        <authorList>
            <person name="Zhirakovskaya E."/>
        </authorList>
    </citation>
    <scope>NUCLEOTIDE SEQUENCE</scope>
</reference>
<dbReference type="InterPro" id="IPR016667">
    <property type="entry name" value="Caps_polysacc_synth_CpsB/CapC"/>
</dbReference>
<dbReference type="EC" id="3.1.3.48" evidence="2"/>
<organism evidence="2">
    <name type="scientific">hydrothermal vent metagenome</name>
    <dbReference type="NCBI Taxonomy" id="652676"/>
    <lineage>
        <taxon>unclassified sequences</taxon>
        <taxon>metagenomes</taxon>
        <taxon>ecological metagenomes</taxon>
    </lineage>
</organism>
<evidence type="ECO:0000313" key="2">
    <source>
        <dbReference type="EMBL" id="VAW85193.1"/>
    </source>
</evidence>
<evidence type="ECO:0000256" key="1">
    <source>
        <dbReference type="ARBA" id="ARBA00022801"/>
    </source>
</evidence>
<accession>A0A3B0ZAH2</accession>
<dbReference type="PANTHER" id="PTHR39181:SF1">
    <property type="entry name" value="TYROSINE-PROTEIN PHOSPHATASE YWQE"/>
    <property type="match status" value="1"/>
</dbReference>
<dbReference type="InterPro" id="IPR016195">
    <property type="entry name" value="Pol/histidinol_Pase-like"/>
</dbReference>
<dbReference type="EMBL" id="UOFQ01000018">
    <property type="protein sequence ID" value="VAW85193.1"/>
    <property type="molecule type" value="Genomic_DNA"/>
</dbReference>
<keyword evidence="1 2" id="KW-0378">Hydrolase</keyword>